<dbReference type="Pfam" id="PF00743">
    <property type="entry name" value="FMO-like"/>
    <property type="match status" value="1"/>
</dbReference>
<dbReference type="SUPFAM" id="SSF51905">
    <property type="entry name" value="FAD/NAD(P)-binding domain"/>
    <property type="match status" value="2"/>
</dbReference>
<dbReference type="PANTHER" id="PTHR43539:SF68">
    <property type="entry name" value="FLAVIN-BINDING MONOOXYGENASE-LIKE PROTEIN (AFU_ORTHOLOGUE AFUA_4G09220)"/>
    <property type="match status" value="1"/>
</dbReference>
<dbReference type="GO" id="GO:0004499">
    <property type="term" value="F:N,N-dimethylaniline monooxygenase activity"/>
    <property type="evidence" value="ECO:0007669"/>
    <property type="project" value="InterPro"/>
</dbReference>
<gene>
    <name evidence="4" type="ORF">CC85DRAFT_308301</name>
</gene>
<evidence type="ECO:0000313" key="4">
    <source>
        <dbReference type="EMBL" id="KLT41925.1"/>
    </source>
</evidence>
<organism evidence="4 5">
    <name type="scientific">Cutaneotrichosporon oleaginosum</name>
    <dbReference type="NCBI Taxonomy" id="879819"/>
    <lineage>
        <taxon>Eukaryota</taxon>
        <taxon>Fungi</taxon>
        <taxon>Dikarya</taxon>
        <taxon>Basidiomycota</taxon>
        <taxon>Agaricomycotina</taxon>
        <taxon>Tremellomycetes</taxon>
        <taxon>Trichosporonales</taxon>
        <taxon>Trichosporonaceae</taxon>
        <taxon>Cutaneotrichosporon</taxon>
    </lineage>
</organism>
<dbReference type="AlphaFoldDB" id="A0A0J0XLG5"/>
<evidence type="ECO:0000256" key="2">
    <source>
        <dbReference type="ARBA" id="ARBA00022827"/>
    </source>
</evidence>
<dbReference type="PANTHER" id="PTHR43539">
    <property type="entry name" value="FLAVIN-BINDING MONOOXYGENASE-LIKE PROTEIN (AFU_ORTHOLOGUE AFUA_4G09220)"/>
    <property type="match status" value="1"/>
</dbReference>
<dbReference type="RefSeq" id="XP_018278416.1">
    <property type="nucleotide sequence ID" value="XM_018425785.1"/>
</dbReference>
<proteinExistence type="predicted"/>
<dbReference type="OrthoDB" id="74360at2759"/>
<dbReference type="Gene3D" id="3.50.50.60">
    <property type="entry name" value="FAD/NAD(P)-binding domain"/>
    <property type="match status" value="1"/>
</dbReference>
<keyword evidence="3" id="KW-0560">Oxidoreductase</keyword>
<dbReference type="SUPFAM" id="SSF54427">
    <property type="entry name" value="NTF2-like"/>
    <property type="match status" value="1"/>
</dbReference>
<dbReference type="InterPro" id="IPR050982">
    <property type="entry name" value="Auxin_biosynth/cation_transpt"/>
</dbReference>
<name>A0A0J0XLG5_9TREE</name>
<keyword evidence="2" id="KW-0274">FAD</keyword>
<dbReference type="Gene3D" id="3.10.450.50">
    <property type="match status" value="1"/>
</dbReference>
<evidence type="ECO:0000256" key="1">
    <source>
        <dbReference type="ARBA" id="ARBA00022630"/>
    </source>
</evidence>
<dbReference type="InterPro" id="IPR020946">
    <property type="entry name" value="Flavin_mOase-like"/>
</dbReference>
<keyword evidence="5" id="KW-1185">Reference proteome</keyword>
<dbReference type="PRINTS" id="PR00368">
    <property type="entry name" value="FADPNR"/>
</dbReference>
<evidence type="ECO:0000313" key="5">
    <source>
        <dbReference type="Proteomes" id="UP000053611"/>
    </source>
</evidence>
<dbReference type="Proteomes" id="UP000053611">
    <property type="component" value="Unassembled WGS sequence"/>
</dbReference>
<evidence type="ECO:0008006" key="6">
    <source>
        <dbReference type="Google" id="ProtNLM"/>
    </source>
</evidence>
<accession>A0A0J0XLG5</accession>
<sequence length="622" mass="67189">MTRTVGELKAASAPFSLPTHQAGYVPPPKVDAAAEADNLIAGLNKAISSGDADAFAALFHPDGFWRDALVFTRDFRTNAGTQRIAQAAKATFDRTQAADFALAPAGAKVDTPFPDLTFLTVHLTFSSVLGPAYALARLTYKDGWKIFTLFTTLTGVHGHVQQVGEARPRGTHNDKEPFDARRARETAHEGGDPDVLIIGAGHNGLTVAAQCKSFGLDALCIDREKRIGDNWRLRYSSLSLHDPVYTNHLPFMPFPSTWPQFIPAGKLANWLENYTDALDLNVWTQATTDPTRTRYNPDSELWDVMVLRTQPDGTVTERIMHVRHVVMATGIAGGEARLPPPVPGQDTWEGKILHSSWHPGGGASAGKRVLVVGAATSGHDIAMDLVQNGAQVTMLQRSPTFIMSIQNGTHVLQAGLFNDKTDIELADMTARSLPTPVGRAFQQRSTAWLSQVDAELLAGLKKAGFRTYPGPDGAGFYQLAVEKAGGYYFDTGASQMIIKGQIKVRQGQIASFGPGKTVRFADGEAEFDEVVFATGYGGYKNTVARALGEEAAAQLSTVYGTDVEGEIRGIARDCGIPNVMFNVGNLASSRTFSKLIALQILLEREGKLGERYTIEKQAAEAA</sequence>
<evidence type="ECO:0000256" key="3">
    <source>
        <dbReference type="ARBA" id="ARBA00023002"/>
    </source>
</evidence>
<dbReference type="EMBL" id="KQ087211">
    <property type="protein sequence ID" value="KLT41925.1"/>
    <property type="molecule type" value="Genomic_DNA"/>
</dbReference>
<dbReference type="GeneID" id="28986388"/>
<dbReference type="InterPro" id="IPR032710">
    <property type="entry name" value="NTF2-like_dom_sf"/>
</dbReference>
<dbReference type="GO" id="GO:0050661">
    <property type="term" value="F:NADP binding"/>
    <property type="evidence" value="ECO:0007669"/>
    <property type="project" value="InterPro"/>
</dbReference>
<dbReference type="PRINTS" id="PR00411">
    <property type="entry name" value="PNDRDTASEI"/>
</dbReference>
<protein>
    <recommendedName>
        <fullName evidence="6">FAD/NAD(P)-binding domain-containing protein</fullName>
    </recommendedName>
</protein>
<keyword evidence="1" id="KW-0285">Flavoprotein</keyword>
<dbReference type="GO" id="GO:0050660">
    <property type="term" value="F:flavin adenine dinucleotide binding"/>
    <property type="evidence" value="ECO:0007669"/>
    <property type="project" value="InterPro"/>
</dbReference>
<reference evidence="4 5" key="1">
    <citation type="submission" date="2015-03" db="EMBL/GenBank/DDBJ databases">
        <title>Genomics and transcriptomics of the oil-accumulating basidiomycete yeast T. oleaginosus allow insights into substrate utilization and the diverse evolutionary trajectories of mating systems in fungi.</title>
        <authorList>
            <consortium name="DOE Joint Genome Institute"/>
            <person name="Kourist R."/>
            <person name="Kracht O."/>
            <person name="Bracharz F."/>
            <person name="Lipzen A."/>
            <person name="Nolan M."/>
            <person name="Ohm R."/>
            <person name="Grigoriev I."/>
            <person name="Sun S."/>
            <person name="Heitman J."/>
            <person name="Bruck T."/>
            <person name="Nowrousian M."/>
        </authorList>
    </citation>
    <scope>NUCLEOTIDE SEQUENCE [LARGE SCALE GENOMIC DNA]</scope>
    <source>
        <strain evidence="4 5">IBC0246</strain>
    </source>
</reference>
<dbReference type="InterPro" id="IPR036188">
    <property type="entry name" value="FAD/NAD-bd_sf"/>
</dbReference>